<dbReference type="EMBL" id="CP043641">
    <property type="protein sequence ID" value="QNE34718.1"/>
    <property type="molecule type" value="Genomic_DNA"/>
</dbReference>
<dbReference type="InterPro" id="IPR001647">
    <property type="entry name" value="HTH_TetR"/>
</dbReference>
<proteinExistence type="predicted"/>
<dbReference type="InterPro" id="IPR041347">
    <property type="entry name" value="MftR_C"/>
</dbReference>
<organism evidence="6 7">
    <name type="scientific">Leifsonia shinshuensis</name>
    <dbReference type="NCBI Taxonomy" id="150026"/>
    <lineage>
        <taxon>Bacteria</taxon>
        <taxon>Bacillati</taxon>
        <taxon>Actinomycetota</taxon>
        <taxon>Actinomycetes</taxon>
        <taxon>Micrococcales</taxon>
        <taxon>Microbacteriaceae</taxon>
        <taxon>Leifsonia</taxon>
    </lineage>
</organism>
<feature type="domain" description="HTH tetR-type" evidence="5">
    <location>
        <begin position="18"/>
        <end position="78"/>
    </location>
</feature>
<feature type="DNA-binding region" description="H-T-H motif" evidence="4">
    <location>
        <begin position="41"/>
        <end position="60"/>
    </location>
</feature>
<evidence type="ECO:0000256" key="4">
    <source>
        <dbReference type="PROSITE-ProRule" id="PRU00335"/>
    </source>
</evidence>
<dbReference type="Gene3D" id="1.10.357.10">
    <property type="entry name" value="Tetracycline Repressor, domain 2"/>
    <property type="match status" value="1"/>
</dbReference>
<dbReference type="GO" id="GO:0003700">
    <property type="term" value="F:DNA-binding transcription factor activity"/>
    <property type="evidence" value="ECO:0007669"/>
    <property type="project" value="TreeGrafter"/>
</dbReference>
<dbReference type="AlphaFoldDB" id="A0A7G6Y8A3"/>
<reference evidence="7" key="1">
    <citation type="submission" date="2019-09" db="EMBL/GenBank/DDBJ databases">
        <title>Antimicrobial potential of Antarctic Bacteria.</title>
        <authorList>
            <person name="Benaud N."/>
            <person name="Edwards R.J."/>
            <person name="Ferrari B.C."/>
        </authorList>
    </citation>
    <scope>NUCLEOTIDE SEQUENCE [LARGE SCALE GENOMIC DNA]</scope>
    <source>
        <strain evidence="7">INR9</strain>
    </source>
</reference>
<dbReference type="InterPro" id="IPR023772">
    <property type="entry name" value="DNA-bd_HTH_TetR-type_CS"/>
</dbReference>
<dbReference type="Proteomes" id="UP000515511">
    <property type="component" value="Chromosome"/>
</dbReference>
<name>A0A7G6Y8A3_9MICO</name>
<keyword evidence="1" id="KW-0805">Transcription regulation</keyword>
<sequence length="202" mass="21991">MNSLEAESTPRRRGRPADVDPDRVALLALRHFEQHGYEATTMDEIAALAGIGRRTLFRYFPSKPDLVWGGLEPVVERMHQVLDSAPADERPRDVIARAITESLDLGPDGIEATRFRLRLMASDPALIGFGLTRLGANRDILAEFIARRLGVPADSLRAQVLADAISSANFSALLWWASRGVGDDPAATAVQALDEVLRGLPG</sequence>
<dbReference type="SUPFAM" id="SSF46689">
    <property type="entry name" value="Homeodomain-like"/>
    <property type="match status" value="1"/>
</dbReference>
<dbReference type="Gene3D" id="1.10.10.60">
    <property type="entry name" value="Homeodomain-like"/>
    <property type="match status" value="1"/>
</dbReference>
<evidence type="ECO:0000256" key="2">
    <source>
        <dbReference type="ARBA" id="ARBA00023125"/>
    </source>
</evidence>
<evidence type="ECO:0000259" key="5">
    <source>
        <dbReference type="PROSITE" id="PS50977"/>
    </source>
</evidence>
<dbReference type="PANTHER" id="PTHR30055">
    <property type="entry name" value="HTH-TYPE TRANSCRIPTIONAL REGULATOR RUTR"/>
    <property type="match status" value="1"/>
</dbReference>
<keyword evidence="2 4" id="KW-0238">DNA-binding</keyword>
<evidence type="ECO:0000256" key="1">
    <source>
        <dbReference type="ARBA" id="ARBA00023015"/>
    </source>
</evidence>
<protein>
    <submittedName>
        <fullName evidence="6">TetR family transcriptional regulator</fullName>
    </submittedName>
</protein>
<dbReference type="Pfam" id="PF17754">
    <property type="entry name" value="TetR_C_14"/>
    <property type="match status" value="1"/>
</dbReference>
<dbReference type="GO" id="GO:0000976">
    <property type="term" value="F:transcription cis-regulatory region binding"/>
    <property type="evidence" value="ECO:0007669"/>
    <property type="project" value="TreeGrafter"/>
</dbReference>
<keyword evidence="3" id="KW-0804">Transcription</keyword>
<dbReference type="PROSITE" id="PS50977">
    <property type="entry name" value="HTH_TETR_2"/>
    <property type="match status" value="1"/>
</dbReference>
<dbReference type="InterPro" id="IPR050109">
    <property type="entry name" value="HTH-type_TetR-like_transc_reg"/>
</dbReference>
<evidence type="ECO:0000313" key="6">
    <source>
        <dbReference type="EMBL" id="QNE34718.1"/>
    </source>
</evidence>
<dbReference type="KEGG" id="lse:F1C12_06000"/>
<dbReference type="RefSeq" id="WP_185277891.1">
    <property type="nucleotide sequence ID" value="NZ_CP043641.1"/>
</dbReference>
<accession>A0A7G6Y8A3</accession>
<gene>
    <name evidence="6" type="ORF">F1C12_06000</name>
</gene>
<dbReference type="PANTHER" id="PTHR30055:SF234">
    <property type="entry name" value="HTH-TYPE TRANSCRIPTIONAL REGULATOR BETI"/>
    <property type="match status" value="1"/>
</dbReference>
<dbReference type="PROSITE" id="PS01081">
    <property type="entry name" value="HTH_TETR_1"/>
    <property type="match status" value="1"/>
</dbReference>
<evidence type="ECO:0000313" key="7">
    <source>
        <dbReference type="Proteomes" id="UP000515511"/>
    </source>
</evidence>
<dbReference type="Pfam" id="PF00440">
    <property type="entry name" value="TetR_N"/>
    <property type="match status" value="1"/>
</dbReference>
<evidence type="ECO:0000256" key="3">
    <source>
        <dbReference type="ARBA" id="ARBA00023163"/>
    </source>
</evidence>
<dbReference type="InterPro" id="IPR009057">
    <property type="entry name" value="Homeodomain-like_sf"/>
</dbReference>